<evidence type="ECO:0000256" key="2">
    <source>
        <dbReference type="ARBA" id="ARBA00022692"/>
    </source>
</evidence>
<evidence type="ECO:0000256" key="5">
    <source>
        <dbReference type="SAM" id="MobiDB-lite"/>
    </source>
</evidence>
<feature type="compositionally biased region" description="Polar residues" evidence="5">
    <location>
        <begin position="94"/>
        <end position="109"/>
    </location>
</feature>
<feature type="region of interest" description="Disordered" evidence="5">
    <location>
        <begin position="1"/>
        <end position="29"/>
    </location>
</feature>
<evidence type="ECO:0000313" key="8">
    <source>
        <dbReference type="Proteomes" id="UP000018001"/>
    </source>
</evidence>
<feature type="region of interest" description="Disordered" evidence="5">
    <location>
        <begin position="281"/>
        <end position="349"/>
    </location>
</feature>
<accession>V5FWY8</accession>
<keyword evidence="4 6" id="KW-0472">Membrane</keyword>
<feature type="compositionally biased region" description="Low complexity" evidence="5">
    <location>
        <begin position="70"/>
        <end position="93"/>
    </location>
</feature>
<dbReference type="GO" id="GO:0071944">
    <property type="term" value="C:cell periphery"/>
    <property type="evidence" value="ECO:0007669"/>
    <property type="project" value="UniProtKB-ARBA"/>
</dbReference>
<keyword evidence="2 6" id="KW-0812">Transmembrane</keyword>
<feature type="transmembrane region" description="Helical" evidence="6">
    <location>
        <begin position="129"/>
        <end position="152"/>
    </location>
</feature>
<dbReference type="GO" id="GO:0016020">
    <property type="term" value="C:membrane"/>
    <property type="evidence" value="ECO:0007669"/>
    <property type="project" value="UniProtKB-SubCell"/>
</dbReference>
<keyword evidence="3 6" id="KW-1133">Transmembrane helix</keyword>
<feature type="region of interest" description="Disordered" evidence="5">
    <location>
        <begin position="52"/>
        <end position="124"/>
    </location>
</feature>
<organism evidence="7 8">
    <name type="scientific">Byssochlamys spectabilis (strain No. 5 / NBRC 109023)</name>
    <name type="common">Paecilomyces variotii</name>
    <dbReference type="NCBI Taxonomy" id="1356009"/>
    <lineage>
        <taxon>Eukaryota</taxon>
        <taxon>Fungi</taxon>
        <taxon>Dikarya</taxon>
        <taxon>Ascomycota</taxon>
        <taxon>Pezizomycotina</taxon>
        <taxon>Eurotiomycetes</taxon>
        <taxon>Eurotiomycetidae</taxon>
        <taxon>Eurotiales</taxon>
        <taxon>Thermoascaceae</taxon>
        <taxon>Paecilomyces</taxon>
    </lineage>
</organism>
<dbReference type="HOGENOM" id="CLU_794530_0_0_1"/>
<evidence type="ECO:0000313" key="7">
    <source>
        <dbReference type="EMBL" id="GAD94256.1"/>
    </source>
</evidence>
<feature type="compositionally biased region" description="Low complexity" evidence="5">
    <location>
        <begin position="52"/>
        <end position="61"/>
    </location>
</feature>
<protein>
    <submittedName>
        <fullName evidence="7">Uncharacterized protein</fullName>
    </submittedName>
</protein>
<comment type="subcellular location">
    <subcellularLocation>
        <location evidence="1">Membrane</location>
        <topology evidence="1">Single-pass membrane protein</topology>
    </subcellularLocation>
</comment>
<dbReference type="EMBL" id="BAUL01000085">
    <property type="protein sequence ID" value="GAD94256.1"/>
    <property type="molecule type" value="Genomic_DNA"/>
</dbReference>
<dbReference type="PANTHER" id="PTHR15549">
    <property type="entry name" value="PAIRED IMMUNOGLOBULIN-LIKE TYPE 2 RECEPTOR"/>
    <property type="match status" value="1"/>
</dbReference>
<feature type="compositionally biased region" description="Low complexity" evidence="5">
    <location>
        <begin position="110"/>
        <end position="124"/>
    </location>
</feature>
<evidence type="ECO:0000256" key="4">
    <source>
        <dbReference type="ARBA" id="ARBA00023136"/>
    </source>
</evidence>
<dbReference type="OrthoDB" id="10532538at2759"/>
<reference evidence="8" key="1">
    <citation type="journal article" date="2014" name="Genome Announc.">
        <title>Draft genome sequence of the formaldehyde-resistant fungus Byssochlamys spectabilis No. 5 (anamorph Paecilomyces variotii No. 5) (NBRC109023).</title>
        <authorList>
            <person name="Oka T."/>
            <person name="Ekino K."/>
            <person name="Fukuda K."/>
            <person name="Nomura Y."/>
        </authorList>
    </citation>
    <scope>NUCLEOTIDE SEQUENCE [LARGE SCALE GENOMIC DNA]</scope>
    <source>
        <strain evidence="8">No. 5 / NBRC 109023</strain>
    </source>
</reference>
<dbReference type="PANTHER" id="PTHR15549:SF30">
    <property type="entry name" value="MID2 DOMAIN-CONTAINING PROTEIN"/>
    <property type="match status" value="1"/>
</dbReference>
<feature type="compositionally biased region" description="Basic and acidic residues" evidence="5">
    <location>
        <begin position="334"/>
        <end position="349"/>
    </location>
</feature>
<dbReference type="InParanoid" id="V5FWY8"/>
<gene>
    <name evidence="7" type="ORF">PVAR5_2880</name>
</gene>
<dbReference type="AlphaFoldDB" id="V5FWY8"/>
<proteinExistence type="predicted"/>
<evidence type="ECO:0000256" key="3">
    <source>
        <dbReference type="ARBA" id="ARBA00022989"/>
    </source>
</evidence>
<feature type="compositionally biased region" description="Basic and acidic residues" evidence="5">
    <location>
        <begin position="281"/>
        <end position="302"/>
    </location>
</feature>
<evidence type="ECO:0000256" key="6">
    <source>
        <dbReference type="SAM" id="Phobius"/>
    </source>
</evidence>
<dbReference type="InterPro" id="IPR051694">
    <property type="entry name" value="Immunoregulatory_rcpt-like"/>
</dbReference>
<name>V5FWY8_BYSSN</name>
<comment type="caution">
    <text evidence="7">The sequence shown here is derived from an EMBL/GenBank/DDBJ whole genome shotgun (WGS) entry which is preliminary data.</text>
</comment>
<keyword evidence="8" id="KW-1185">Reference proteome</keyword>
<sequence length="349" mass="37392">MDSKSLTPAFGEADTRTDQAPYCEGSPESLPCWRNPTVSFVSVLSLESTATTPTASPETLSYTPEATSYSVPDTTMVPPVTSSSSTVELETPTATAITSTVAPISTTGASPSETASSDSSSHTNTKTTIAIVVPVVVGSVLIIAAIVAFLFWRRRRKASQNNDNQAVIGTEMSREAGPVFLPGNNRDIGQMDAPFRSDAAFRESVLPNYQHRNTSTPMLSTGSEITLMNSAPLPSNVPSPPPPRYSTISAREGGQLYNDDRHSILTIENLAALHGWEGSENRDEIGDLRDQRARSPFRDRSDGTSTISAISDMGSPTARRHGNGDEESIVSSLGDEHRGGIGRDEIYRR</sequence>
<evidence type="ECO:0000256" key="1">
    <source>
        <dbReference type="ARBA" id="ARBA00004167"/>
    </source>
</evidence>
<dbReference type="Proteomes" id="UP000018001">
    <property type="component" value="Unassembled WGS sequence"/>
</dbReference>